<evidence type="ECO:0000256" key="2">
    <source>
        <dbReference type="ARBA" id="ARBA00022837"/>
    </source>
</evidence>
<dbReference type="InterPro" id="IPR052603">
    <property type="entry name" value="EFCB6"/>
</dbReference>
<feature type="region of interest" description="Disordered" evidence="3">
    <location>
        <begin position="513"/>
        <end position="542"/>
    </location>
</feature>
<protein>
    <submittedName>
        <fullName evidence="5">EF-hand calcium-binding domain-containing protein 6</fullName>
    </submittedName>
</protein>
<keyword evidence="2" id="KW-0106">Calcium</keyword>
<feature type="compositionally biased region" description="Basic and acidic residues" evidence="3">
    <location>
        <begin position="999"/>
        <end position="1008"/>
    </location>
</feature>
<dbReference type="CDD" id="cd00051">
    <property type="entry name" value="EFh"/>
    <property type="match status" value="1"/>
</dbReference>
<feature type="compositionally biased region" description="Basic and acidic residues" evidence="3">
    <location>
        <begin position="360"/>
        <end position="379"/>
    </location>
</feature>
<dbReference type="Proteomes" id="UP001178508">
    <property type="component" value="Chromosome 4"/>
</dbReference>
<keyword evidence="6" id="KW-1185">Reference proteome</keyword>
<dbReference type="Gene3D" id="1.10.238.10">
    <property type="entry name" value="EF-hand"/>
    <property type="match status" value="7"/>
</dbReference>
<dbReference type="FunFam" id="1.10.238.10:FF:000179">
    <property type="entry name" value="EF-hand calcium-binding domain-containing protein 6"/>
    <property type="match status" value="1"/>
</dbReference>
<feature type="domain" description="EF-hand" evidence="4">
    <location>
        <begin position="167"/>
        <end position="202"/>
    </location>
</feature>
<feature type="compositionally biased region" description="Polar residues" evidence="3">
    <location>
        <begin position="405"/>
        <end position="429"/>
    </location>
</feature>
<sequence>MARLQPLHPGLGPLVIGRRPHTAPGVLTSTRGRTGGGLKQTRVHTDRGWQLPSQQGAPLISDRLEDVKSAFRAVDPDGSGLVTKEDFRRVLQSLLPVFQKQLQEVVNQVCESSSETVDYVQFLRSLSRAPAVRRASSSSSCRVRCGPQSSSRSLTEIQKCLREKIGGNLRNMIRVFRLFDYNRGGHIQLHEFRRILDNYCTRLTDKEFQRLWSHYSPNNSSTISYELFLEELGFGDSHNSRISPVCTKLEVCSRGKTPPEWIKQRKQRPADLSVLPLRKLHALFFDKMCLNSTSVWRALRASDTTRSGLVTQGVLRAVLSSFVFPMNPQSFLRLTSRYGVRETGPVRWKHFLGNFMNPVKEGEDTNDRVQEQPEHDKDSSLFQDIYPQLKEIFHLLDQTDDQKRPNPNSTSTPRGDTSSPNTHPNTQETADVPKTTEESDLQQKSPDEIQTTRSDDDVHVAASQRTVERLLQEKLSAVLEALKLRDPQLSGNVTEEDLKTVLSCCGMLISDTHFNKPDSSPQPTSQSVSEHQPPQCNLKVPPDTCSIQDDVLQKIKSRLERRRSRLIDRIQAVTQKSDGTLSESDVRKILEDSSVILGDKDFSEFADLLGFRDGRIENSSLLQKYEEFTHRRSRQSAEGHSDEEGVGVGRLLTTAERCLAAMKTRIKTVHGDNLSAFHLMDGRRRGAVDRHDFKSLHDSLGFFCREDEYERLLDLMGLHPGGNLNFSEFVDVVENKGKPKQQPQAVRVQQQLHELLSSEARHRWTDMSKVLCQCDSDGQEWIHKNSLRRLLFTYSLPLTSEEFDQIWLRYDPKLQGRGLKTSRGPAESSEDTSQETEEKKNFEAFQDQLAHLDIKRDGTVKVEELLSLLNTYTCCVKRDQPLNHPNRDESEKKSERPPVTPDALRHVEFLGDLSPGAALARMKDLVSASASDLFKAFSAFDQSRSGSLSALRFRQVLENFCARLSDKQYRYMLSKVELDRESCTVNWRDFLNKFQKIPAERSQSESKTRSPLPATSDSSILQLQEVTPDHLHEDLLDQDSSDDQFECLWSRMPLNEQKKLQYGEFHKGFGAHGAPPCKGGEGPGINNLPHESGGSVSAGAGLQRAQSAPRSSSRRPATAGRPGTGSPPGSVERSLGGAVQRCWKEIQRSCREEDSGGGGLISTSIFLRILRSLSVGVTQQQFEQLALKFDFMSNGLVSYQDFLRHFLLNLKPAETRTAFRRRRLPLPTQISQGVLSRSCVDVMLRIYDVVRPSWTSIRRRFLTSDRARTGSVSMRDFRKVLHHFGVDLSEEEFFHLSSYFDADATGKICYNNFLWTFLR</sequence>
<dbReference type="PANTHER" id="PTHR20875">
    <property type="entry name" value="EF-HAND CALCIUM-BINDING DOMAIN-CONTAINING PROTEIN 6-RELATED"/>
    <property type="match status" value="1"/>
</dbReference>
<dbReference type="InterPro" id="IPR011992">
    <property type="entry name" value="EF-hand-dom_pair"/>
</dbReference>
<dbReference type="PROSITE" id="PS50222">
    <property type="entry name" value="EF_HAND_2"/>
    <property type="match status" value="3"/>
</dbReference>
<feature type="compositionally biased region" description="Low complexity" evidence="3">
    <location>
        <begin position="1103"/>
        <end position="1119"/>
    </location>
</feature>
<feature type="compositionally biased region" description="Polar residues" evidence="3">
    <location>
        <begin position="517"/>
        <end position="535"/>
    </location>
</feature>
<dbReference type="PANTHER" id="PTHR20875:SF2">
    <property type="entry name" value="EF-HAND CALCIUM-BINDING DOMAIN-CONTAINING PROTEIN 6"/>
    <property type="match status" value="1"/>
</dbReference>
<feature type="region of interest" description="Disordered" evidence="3">
    <location>
        <begin position="879"/>
        <end position="901"/>
    </location>
</feature>
<dbReference type="EMBL" id="OY660867">
    <property type="protein sequence ID" value="CAJ1055683.1"/>
    <property type="molecule type" value="Genomic_DNA"/>
</dbReference>
<dbReference type="Pfam" id="PF13202">
    <property type="entry name" value="EF-hand_5"/>
    <property type="match status" value="2"/>
</dbReference>
<dbReference type="PROSITE" id="PS00018">
    <property type="entry name" value="EF_HAND_1"/>
    <property type="match status" value="2"/>
</dbReference>
<dbReference type="GO" id="GO:0005509">
    <property type="term" value="F:calcium ion binding"/>
    <property type="evidence" value="ECO:0007669"/>
    <property type="project" value="InterPro"/>
</dbReference>
<feature type="region of interest" description="Disordered" evidence="3">
    <location>
        <begin position="1073"/>
        <end position="1136"/>
    </location>
</feature>
<feature type="region of interest" description="Disordered" evidence="3">
    <location>
        <begin position="999"/>
        <end position="1020"/>
    </location>
</feature>
<organism evidence="5 6">
    <name type="scientific">Xyrichtys novacula</name>
    <name type="common">Pearly razorfish</name>
    <name type="synonym">Hemipteronotus novacula</name>
    <dbReference type="NCBI Taxonomy" id="13765"/>
    <lineage>
        <taxon>Eukaryota</taxon>
        <taxon>Metazoa</taxon>
        <taxon>Chordata</taxon>
        <taxon>Craniata</taxon>
        <taxon>Vertebrata</taxon>
        <taxon>Euteleostomi</taxon>
        <taxon>Actinopterygii</taxon>
        <taxon>Neopterygii</taxon>
        <taxon>Teleostei</taxon>
        <taxon>Neoteleostei</taxon>
        <taxon>Acanthomorphata</taxon>
        <taxon>Eupercaria</taxon>
        <taxon>Labriformes</taxon>
        <taxon>Labridae</taxon>
        <taxon>Xyrichtys</taxon>
    </lineage>
</organism>
<dbReference type="GO" id="GO:0005654">
    <property type="term" value="C:nucleoplasm"/>
    <property type="evidence" value="ECO:0007669"/>
    <property type="project" value="TreeGrafter"/>
</dbReference>
<gene>
    <name evidence="5" type="ORF">XNOV1_A003632</name>
</gene>
<evidence type="ECO:0000256" key="1">
    <source>
        <dbReference type="ARBA" id="ARBA00022723"/>
    </source>
</evidence>
<evidence type="ECO:0000259" key="4">
    <source>
        <dbReference type="PROSITE" id="PS50222"/>
    </source>
</evidence>
<feature type="compositionally biased region" description="Polar residues" evidence="3">
    <location>
        <begin position="442"/>
        <end position="452"/>
    </location>
</feature>
<keyword evidence="1" id="KW-0479">Metal-binding</keyword>
<dbReference type="InterPro" id="IPR018247">
    <property type="entry name" value="EF_Hand_1_Ca_BS"/>
</dbReference>
<feature type="region of interest" description="Disordered" evidence="3">
    <location>
        <begin position="356"/>
        <end position="380"/>
    </location>
</feature>
<accession>A0AAV1F3Q4</accession>
<dbReference type="InterPro" id="IPR002048">
    <property type="entry name" value="EF_hand_dom"/>
</dbReference>
<reference evidence="5" key="1">
    <citation type="submission" date="2023-08" db="EMBL/GenBank/DDBJ databases">
        <authorList>
            <person name="Alioto T."/>
            <person name="Alioto T."/>
            <person name="Gomez Garrido J."/>
        </authorList>
    </citation>
    <scope>NUCLEOTIDE SEQUENCE</scope>
</reference>
<feature type="domain" description="EF-hand" evidence="4">
    <location>
        <begin position="62"/>
        <end position="97"/>
    </location>
</feature>
<feature type="compositionally biased region" description="Basic and acidic residues" evidence="3">
    <location>
        <begin position="879"/>
        <end position="896"/>
    </location>
</feature>
<feature type="domain" description="EF-hand" evidence="4">
    <location>
        <begin position="928"/>
        <end position="963"/>
    </location>
</feature>
<name>A0AAV1F3Q4_XYRNO</name>
<evidence type="ECO:0000313" key="5">
    <source>
        <dbReference type="EMBL" id="CAJ1055683.1"/>
    </source>
</evidence>
<dbReference type="SUPFAM" id="SSF47473">
    <property type="entry name" value="EF-hand"/>
    <property type="match status" value="5"/>
</dbReference>
<evidence type="ECO:0000313" key="6">
    <source>
        <dbReference type="Proteomes" id="UP001178508"/>
    </source>
</evidence>
<dbReference type="SMART" id="SM00054">
    <property type="entry name" value="EFh"/>
    <property type="match status" value="6"/>
</dbReference>
<feature type="region of interest" description="Disordered" evidence="3">
    <location>
        <begin position="1"/>
        <end position="23"/>
    </location>
</feature>
<feature type="region of interest" description="Disordered" evidence="3">
    <location>
        <begin position="818"/>
        <end position="840"/>
    </location>
</feature>
<evidence type="ECO:0000256" key="3">
    <source>
        <dbReference type="SAM" id="MobiDB-lite"/>
    </source>
</evidence>
<dbReference type="FunFam" id="1.10.238.10:FF:000121">
    <property type="entry name" value="EF-hand calcium-binding domain-containing protein 6"/>
    <property type="match status" value="1"/>
</dbReference>
<feature type="region of interest" description="Disordered" evidence="3">
    <location>
        <begin position="397"/>
        <end position="458"/>
    </location>
</feature>
<proteinExistence type="predicted"/>